<dbReference type="InterPro" id="IPR006311">
    <property type="entry name" value="TAT_signal"/>
</dbReference>
<feature type="domain" description="Metallo-beta-lactamase" evidence="2">
    <location>
        <begin position="82"/>
        <end position="276"/>
    </location>
</feature>
<evidence type="ECO:0000259" key="2">
    <source>
        <dbReference type="SMART" id="SM00849"/>
    </source>
</evidence>
<sequence>MAPTPFPSSFPLAAGRRRFLGLGAGLAAGAALAPSLSAFAEDMEMAIKGPPVKDIAPTRISPRVWVIEAPDGFPTPENQGMMANITFVSTGKGVVVLDSGASWQIGEMAIRQLQKLTREPVVAIFNSHYHGDHFLGNQAFVAAFAAPAGQAALPIYAHQETIKAIRGSEGEGWRAAMERWTNLASAGTKVVVPNTAVNHGDTIKIGDRTFRIHHYGRAHTPGDICVEIVEEGITHVGDIAMDRRIANMEDGSYVGTFKTYDALLKNTRSKLWIPGHGLPSAGVLEWNRALFAGIYETCEQAIKDGAPLEAAKARVLKDPRVASRAAETKGFDSNIGKYVSLAYLEAEAAAF</sequence>
<proteinExistence type="predicted"/>
<dbReference type="RefSeq" id="WP_149426239.1">
    <property type="nucleotide sequence ID" value="NZ_CP022579.1"/>
</dbReference>
<evidence type="ECO:0000313" key="3">
    <source>
        <dbReference type="EMBL" id="QEL66376.1"/>
    </source>
</evidence>
<feature type="signal peptide" evidence="1">
    <location>
        <begin position="1"/>
        <end position="40"/>
    </location>
</feature>
<dbReference type="InterPro" id="IPR036866">
    <property type="entry name" value="RibonucZ/Hydroxyglut_hydro"/>
</dbReference>
<dbReference type="SUPFAM" id="SSF56281">
    <property type="entry name" value="Metallo-hydrolase/oxidoreductase"/>
    <property type="match status" value="1"/>
</dbReference>
<dbReference type="KEGG" id="otr:OTERR_29000"/>
<dbReference type="SMART" id="SM00849">
    <property type="entry name" value="Lactamase_B"/>
    <property type="match status" value="1"/>
</dbReference>
<evidence type="ECO:0000256" key="1">
    <source>
        <dbReference type="SAM" id="SignalP"/>
    </source>
</evidence>
<dbReference type="EMBL" id="CP022579">
    <property type="protein sequence ID" value="QEL66376.1"/>
    <property type="molecule type" value="Genomic_DNA"/>
</dbReference>
<dbReference type="CDD" id="cd16282">
    <property type="entry name" value="metallo-hydrolase-like_MBL-fold"/>
    <property type="match status" value="1"/>
</dbReference>
<protein>
    <recommendedName>
        <fullName evidence="2">Metallo-beta-lactamase domain-containing protein</fullName>
    </recommendedName>
</protein>
<dbReference type="AlphaFoldDB" id="A0A5C1EBY4"/>
<feature type="chain" id="PRO_5022953404" description="Metallo-beta-lactamase domain-containing protein" evidence="1">
    <location>
        <begin position="41"/>
        <end position="351"/>
    </location>
</feature>
<accession>A0A5C1EBY4</accession>
<organism evidence="3 4">
    <name type="scientific">Oryzomicrobium terrae</name>
    <dbReference type="NCBI Taxonomy" id="1735038"/>
    <lineage>
        <taxon>Bacteria</taxon>
        <taxon>Pseudomonadati</taxon>
        <taxon>Pseudomonadota</taxon>
        <taxon>Betaproteobacteria</taxon>
        <taxon>Rhodocyclales</taxon>
        <taxon>Rhodocyclaceae</taxon>
        <taxon>Oryzomicrobium</taxon>
    </lineage>
</organism>
<dbReference type="Pfam" id="PF00753">
    <property type="entry name" value="Lactamase_B"/>
    <property type="match status" value="1"/>
</dbReference>
<keyword evidence="4" id="KW-1185">Reference proteome</keyword>
<dbReference type="Proteomes" id="UP000323671">
    <property type="component" value="Chromosome"/>
</dbReference>
<dbReference type="InterPro" id="IPR001279">
    <property type="entry name" value="Metallo-B-lactamas"/>
</dbReference>
<dbReference type="InterPro" id="IPR050855">
    <property type="entry name" value="NDM-1-like"/>
</dbReference>
<name>A0A5C1EBY4_9RHOO</name>
<dbReference type="PANTHER" id="PTHR42951:SF20">
    <property type="entry name" value="BETA LACTAMASE"/>
    <property type="match status" value="1"/>
</dbReference>
<dbReference type="PANTHER" id="PTHR42951">
    <property type="entry name" value="METALLO-BETA-LACTAMASE DOMAIN-CONTAINING"/>
    <property type="match status" value="1"/>
</dbReference>
<keyword evidence="1" id="KW-0732">Signal</keyword>
<dbReference type="Gene3D" id="3.60.15.10">
    <property type="entry name" value="Ribonuclease Z/Hydroxyacylglutathione hydrolase-like"/>
    <property type="match status" value="1"/>
</dbReference>
<evidence type="ECO:0000313" key="4">
    <source>
        <dbReference type="Proteomes" id="UP000323671"/>
    </source>
</evidence>
<reference evidence="3 4" key="1">
    <citation type="submission" date="2017-07" db="EMBL/GenBank/DDBJ databases">
        <title>Complete genome sequence of Oryzomicrobium terrae TPP412.</title>
        <authorList>
            <person name="Chiu L.-W."/>
            <person name="Lo K.-J."/>
            <person name="Tsai Y.-M."/>
            <person name="Lin S.-S."/>
            <person name="Kuo C.-H."/>
            <person name="Liu C.-T."/>
        </authorList>
    </citation>
    <scope>NUCLEOTIDE SEQUENCE [LARGE SCALE GENOMIC DNA]</scope>
    <source>
        <strain evidence="3 4">TPP412</strain>
    </source>
</reference>
<dbReference type="PROSITE" id="PS51318">
    <property type="entry name" value="TAT"/>
    <property type="match status" value="1"/>
</dbReference>
<gene>
    <name evidence="3" type="ORF">OTERR_29000</name>
</gene>